<feature type="non-terminal residue" evidence="1">
    <location>
        <position position="179"/>
    </location>
</feature>
<dbReference type="EMBL" id="PNHK01000012">
    <property type="protein sequence ID" value="PMD04520.1"/>
    <property type="molecule type" value="Genomic_DNA"/>
</dbReference>
<name>A0A2N6VK54_9MICO</name>
<protein>
    <submittedName>
        <fullName evidence="1">OfeT family oxidase-dependent iron (Fe2+) transporter</fullName>
    </submittedName>
</protein>
<reference evidence="1 2" key="1">
    <citation type="submission" date="2017-09" db="EMBL/GenBank/DDBJ databases">
        <title>Bacterial strain isolated from the female urinary microbiota.</title>
        <authorList>
            <person name="Thomas-White K."/>
            <person name="Kumar N."/>
            <person name="Forster S."/>
            <person name="Putonti C."/>
            <person name="Lawley T."/>
            <person name="Wolfe A.J."/>
        </authorList>
    </citation>
    <scope>NUCLEOTIDE SEQUENCE [LARGE SCALE GENOMIC DNA]</scope>
    <source>
        <strain evidence="1 2">UMB1301</strain>
    </source>
</reference>
<accession>A0A2N6VK54</accession>
<proteinExistence type="predicted"/>
<dbReference type="Proteomes" id="UP000235598">
    <property type="component" value="Unassembled WGS sequence"/>
</dbReference>
<evidence type="ECO:0000313" key="2">
    <source>
        <dbReference type="Proteomes" id="UP000235598"/>
    </source>
</evidence>
<dbReference type="AlphaFoldDB" id="A0A2N6VK54"/>
<evidence type="ECO:0000313" key="1">
    <source>
        <dbReference type="EMBL" id="PMD04520.1"/>
    </source>
</evidence>
<organism evidence="1 2">
    <name type="scientific">Brevibacterium paucivorans</name>
    <dbReference type="NCBI Taxonomy" id="170994"/>
    <lineage>
        <taxon>Bacteria</taxon>
        <taxon>Bacillati</taxon>
        <taxon>Actinomycetota</taxon>
        <taxon>Actinomycetes</taxon>
        <taxon>Micrococcales</taxon>
        <taxon>Brevibacteriaceae</taxon>
        <taxon>Brevibacterium</taxon>
    </lineage>
</organism>
<sequence length="179" mass="19767">MLLLIFSPLPAHADSSKWDSIADQMATQLEQVADQHEAGDAEAVQSTIRKAYYELYQATGLEDQIKHRLGTDRTEGFVSELLGLRTLSQQNASPEEIEQAAAAVIERLRTDVSELHETPELQDQWTRVAMNITELVQTAQERYAQGDGDGAAEAAKDAYLSQYEANGLEKATISYIGHS</sequence>
<comment type="caution">
    <text evidence="1">The sequence shown here is derived from an EMBL/GenBank/DDBJ whole genome shotgun (WGS) entry which is preliminary data.</text>
</comment>
<gene>
    <name evidence="1" type="ORF">CJ199_11625</name>
</gene>